<proteinExistence type="predicted"/>
<sequence>MPGAAAFPFSFPVSRTVAPVSFSEPASPPPVTQPASSFPVTRSASTNLASDWQRFVPVD</sequence>
<gene>
    <name evidence="2" type="ORF">PR002_g5506</name>
    <name evidence="3" type="ORF">PR003_g5870</name>
</gene>
<dbReference type="EMBL" id="QXFU01000234">
    <property type="protein sequence ID" value="KAE9039450.1"/>
    <property type="molecule type" value="Genomic_DNA"/>
</dbReference>
<dbReference type="EMBL" id="QXFT01000251">
    <property type="protein sequence ID" value="KAE9349479.1"/>
    <property type="molecule type" value="Genomic_DNA"/>
</dbReference>
<evidence type="ECO:0000313" key="3">
    <source>
        <dbReference type="EMBL" id="KAE9349479.1"/>
    </source>
</evidence>
<evidence type="ECO:0000313" key="4">
    <source>
        <dbReference type="Proteomes" id="UP000434957"/>
    </source>
</evidence>
<feature type="region of interest" description="Disordered" evidence="1">
    <location>
        <begin position="21"/>
        <end position="43"/>
    </location>
</feature>
<evidence type="ECO:0000256" key="1">
    <source>
        <dbReference type="SAM" id="MobiDB-lite"/>
    </source>
</evidence>
<protein>
    <submittedName>
        <fullName evidence="3">Uncharacterized protein</fullName>
    </submittedName>
</protein>
<dbReference type="AlphaFoldDB" id="A0A6A4FU45"/>
<accession>A0A6A4FU45</accession>
<evidence type="ECO:0000313" key="5">
    <source>
        <dbReference type="Proteomes" id="UP000435112"/>
    </source>
</evidence>
<dbReference type="Proteomes" id="UP000434957">
    <property type="component" value="Unassembled WGS sequence"/>
</dbReference>
<comment type="caution">
    <text evidence="3">The sequence shown here is derived from an EMBL/GenBank/DDBJ whole genome shotgun (WGS) entry which is preliminary data.</text>
</comment>
<keyword evidence="4" id="KW-1185">Reference proteome</keyword>
<name>A0A6A4FU45_9STRA</name>
<feature type="compositionally biased region" description="Polar residues" evidence="1">
    <location>
        <begin position="33"/>
        <end position="43"/>
    </location>
</feature>
<reference evidence="3 4" key="1">
    <citation type="submission" date="2018-08" db="EMBL/GenBank/DDBJ databases">
        <title>Genomic investigation of the strawberry pathogen Phytophthora fragariae indicates pathogenicity is determined by transcriptional variation in three key races.</title>
        <authorList>
            <person name="Adams T.M."/>
            <person name="Armitage A.D."/>
            <person name="Sobczyk M.K."/>
            <person name="Bates H.J."/>
            <person name="Dunwell J.M."/>
            <person name="Nellist C.F."/>
            <person name="Harrison R.J."/>
        </authorList>
    </citation>
    <scope>NUCLEOTIDE SEQUENCE [LARGE SCALE GENOMIC DNA]</scope>
    <source>
        <strain evidence="2 5">SCRP324</strain>
        <strain evidence="3 4">SCRP333</strain>
    </source>
</reference>
<evidence type="ECO:0000313" key="2">
    <source>
        <dbReference type="EMBL" id="KAE9039450.1"/>
    </source>
</evidence>
<organism evidence="3 4">
    <name type="scientific">Phytophthora rubi</name>
    <dbReference type="NCBI Taxonomy" id="129364"/>
    <lineage>
        <taxon>Eukaryota</taxon>
        <taxon>Sar</taxon>
        <taxon>Stramenopiles</taxon>
        <taxon>Oomycota</taxon>
        <taxon>Peronosporomycetes</taxon>
        <taxon>Peronosporales</taxon>
        <taxon>Peronosporaceae</taxon>
        <taxon>Phytophthora</taxon>
    </lineage>
</organism>
<dbReference type="Proteomes" id="UP000435112">
    <property type="component" value="Unassembled WGS sequence"/>
</dbReference>